<proteinExistence type="predicted"/>
<dbReference type="Proteomes" id="UP000322667">
    <property type="component" value="Chromosome D10"/>
</dbReference>
<name>A0A5D2J471_GOSTO</name>
<dbReference type="EMBL" id="CM017632">
    <property type="protein sequence ID" value="TYH49758.1"/>
    <property type="molecule type" value="Genomic_DNA"/>
</dbReference>
<sequence length="72" mass="8453">MELLCWYGLLTLRPKSPLPRLEQSIPKQILRVADQRSHQSRLMCSFFSLQFSDHHFQPNDPKPVTEKSALFI</sequence>
<accession>A0A5D2J471</accession>
<protein>
    <submittedName>
        <fullName evidence="1">Uncharacterized protein</fullName>
    </submittedName>
</protein>
<reference evidence="1 2" key="1">
    <citation type="submission" date="2019-07" db="EMBL/GenBank/DDBJ databases">
        <title>WGS assembly of Gossypium tomentosum.</title>
        <authorList>
            <person name="Chen Z.J."/>
            <person name="Sreedasyam A."/>
            <person name="Ando A."/>
            <person name="Song Q."/>
            <person name="De L."/>
            <person name="Hulse-Kemp A."/>
            <person name="Ding M."/>
            <person name="Ye W."/>
            <person name="Kirkbride R."/>
            <person name="Jenkins J."/>
            <person name="Plott C."/>
            <person name="Lovell J."/>
            <person name="Lin Y.-M."/>
            <person name="Vaughn R."/>
            <person name="Liu B."/>
            <person name="Li W."/>
            <person name="Simpson S."/>
            <person name="Scheffler B."/>
            <person name="Saski C."/>
            <person name="Grover C."/>
            <person name="Hu G."/>
            <person name="Conover J."/>
            <person name="Carlson J."/>
            <person name="Shu S."/>
            <person name="Boston L."/>
            <person name="Williams M."/>
            <person name="Peterson D."/>
            <person name="Mcgee K."/>
            <person name="Jones D."/>
            <person name="Wendel J."/>
            <person name="Stelly D."/>
            <person name="Grimwood J."/>
            <person name="Schmutz J."/>
        </authorList>
    </citation>
    <scope>NUCLEOTIDE SEQUENCE [LARGE SCALE GENOMIC DNA]</scope>
    <source>
        <strain evidence="1">7179.01</strain>
    </source>
</reference>
<evidence type="ECO:0000313" key="2">
    <source>
        <dbReference type="Proteomes" id="UP000322667"/>
    </source>
</evidence>
<evidence type="ECO:0000313" key="1">
    <source>
        <dbReference type="EMBL" id="TYH49758.1"/>
    </source>
</evidence>
<dbReference type="AlphaFoldDB" id="A0A5D2J471"/>
<organism evidence="1 2">
    <name type="scientific">Gossypium tomentosum</name>
    <name type="common">Hawaiian cotton</name>
    <name type="synonym">Gossypium sandvicense</name>
    <dbReference type="NCBI Taxonomy" id="34277"/>
    <lineage>
        <taxon>Eukaryota</taxon>
        <taxon>Viridiplantae</taxon>
        <taxon>Streptophyta</taxon>
        <taxon>Embryophyta</taxon>
        <taxon>Tracheophyta</taxon>
        <taxon>Spermatophyta</taxon>
        <taxon>Magnoliopsida</taxon>
        <taxon>eudicotyledons</taxon>
        <taxon>Gunneridae</taxon>
        <taxon>Pentapetalae</taxon>
        <taxon>rosids</taxon>
        <taxon>malvids</taxon>
        <taxon>Malvales</taxon>
        <taxon>Malvaceae</taxon>
        <taxon>Malvoideae</taxon>
        <taxon>Gossypium</taxon>
    </lineage>
</organism>
<gene>
    <name evidence="1" type="ORF">ES332_D10G157400v1</name>
</gene>
<keyword evidence="2" id="KW-1185">Reference proteome</keyword>